<proteinExistence type="predicted"/>
<gene>
    <name evidence="2" type="ORF">NPIL_604371</name>
</gene>
<feature type="region of interest" description="Disordered" evidence="1">
    <location>
        <begin position="89"/>
        <end position="108"/>
    </location>
</feature>
<organism evidence="2 3">
    <name type="scientific">Nephila pilipes</name>
    <name type="common">Giant wood spider</name>
    <name type="synonym">Nephila maculata</name>
    <dbReference type="NCBI Taxonomy" id="299642"/>
    <lineage>
        <taxon>Eukaryota</taxon>
        <taxon>Metazoa</taxon>
        <taxon>Ecdysozoa</taxon>
        <taxon>Arthropoda</taxon>
        <taxon>Chelicerata</taxon>
        <taxon>Arachnida</taxon>
        <taxon>Araneae</taxon>
        <taxon>Araneomorphae</taxon>
        <taxon>Entelegynae</taxon>
        <taxon>Araneoidea</taxon>
        <taxon>Nephilidae</taxon>
        <taxon>Nephila</taxon>
    </lineage>
</organism>
<evidence type="ECO:0000256" key="1">
    <source>
        <dbReference type="SAM" id="MobiDB-lite"/>
    </source>
</evidence>
<dbReference type="AlphaFoldDB" id="A0A8X6JWB6"/>
<feature type="compositionally biased region" description="Polar residues" evidence="1">
    <location>
        <begin position="96"/>
        <end position="108"/>
    </location>
</feature>
<evidence type="ECO:0000313" key="3">
    <source>
        <dbReference type="Proteomes" id="UP000887013"/>
    </source>
</evidence>
<name>A0A8X6JWB6_NEPPI</name>
<protein>
    <submittedName>
        <fullName evidence="2">Uncharacterized protein</fullName>
    </submittedName>
</protein>
<comment type="caution">
    <text evidence="2">The sequence shown here is derived from an EMBL/GenBank/DDBJ whole genome shotgun (WGS) entry which is preliminary data.</text>
</comment>
<dbReference type="EMBL" id="BMAW01043679">
    <property type="protein sequence ID" value="GFS40569.1"/>
    <property type="molecule type" value="Genomic_DNA"/>
</dbReference>
<accession>A0A8X6JWB6</accession>
<evidence type="ECO:0000313" key="2">
    <source>
        <dbReference type="EMBL" id="GFS40569.1"/>
    </source>
</evidence>
<reference evidence="2" key="1">
    <citation type="submission" date="2020-08" db="EMBL/GenBank/DDBJ databases">
        <title>Multicomponent nature underlies the extraordinary mechanical properties of spider dragline silk.</title>
        <authorList>
            <person name="Kono N."/>
            <person name="Nakamura H."/>
            <person name="Mori M."/>
            <person name="Yoshida Y."/>
            <person name="Ohtoshi R."/>
            <person name="Malay A.D."/>
            <person name="Moran D.A.P."/>
            <person name="Tomita M."/>
            <person name="Numata K."/>
            <person name="Arakawa K."/>
        </authorList>
    </citation>
    <scope>NUCLEOTIDE SEQUENCE</scope>
</reference>
<keyword evidence="3" id="KW-1185">Reference proteome</keyword>
<dbReference type="Proteomes" id="UP000887013">
    <property type="component" value="Unassembled WGS sequence"/>
</dbReference>
<sequence>MNVPIWETKEFDDRLIEWLNSDELDKYLKMSPEANELKSSSENSSVENEPIWETKEFEDDFMECPTSDKLDTNIDQIKEINERKYLKGGVDEKQADSSVDNTESNVLI</sequence>